<comment type="caution">
    <text evidence="3">The sequence shown here is derived from an EMBL/GenBank/DDBJ whole genome shotgun (WGS) entry which is preliminary data.</text>
</comment>
<organism evidence="3 4">
    <name type="scientific">Patiriisocius marinistellae</name>
    <dbReference type="NCBI Taxonomy" id="2494560"/>
    <lineage>
        <taxon>Bacteria</taxon>
        <taxon>Pseudomonadati</taxon>
        <taxon>Bacteroidota</taxon>
        <taxon>Flavobacteriia</taxon>
        <taxon>Flavobacteriales</taxon>
        <taxon>Flavobacteriaceae</taxon>
        <taxon>Patiriisocius</taxon>
    </lineage>
</organism>
<keyword evidence="1" id="KW-0175">Coiled coil</keyword>
<gene>
    <name evidence="3" type="ORF">ULMS_29680</name>
</gene>
<evidence type="ECO:0000313" key="4">
    <source>
        <dbReference type="Proteomes" id="UP000326994"/>
    </source>
</evidence>
<name>A0A5J4FYV0_9FLAO</name>
<feature type="coiled-coil region" evidence="1">
    <location>
        <begin position="209"/>
        <end position="243"/>
    </location>
</feature>
<reference evidence="3 4" key="1">
    <citation type="submission" date="2019-08" db="EMBL/GenBank/DDBJ databases">
        <title>Ulvibacter marinistellae sp. nov., isolated from a starfish, Patiria pectinifera.</title>
        <authorList>
            <person name="Kawano K."/>
            <person name="Ushijima N."/>
            <person name="Kihara M."/>
            <person name="Itoh H."/>
        </authorList>
    </citation>
    <scope>NUCLEOTIDE SEQUENCE [LARGE SCALE GENOMIC DNA]</scope>
    <source>
        <strain evidence="3 4">KK4</strain>
    </source>
</reference>
<keyword evidence="2" id="KW-0812">Transmembrane</keyword>
<keyword evidence="2" id="KW-1133">Transmembrane helix</keyword>
<accession>A0A5J4FYV0</accession>
<protein>
    <submittedName>
        <fullName evidence="3">Uncharacterized protein</fullName>
    </submittedName>
</protein>
<evidence type="ECO:0000256" key="1">
    <source>
        <dbReference type="SAM" id="Coils"/>
    </source>
</evidence>
<evidence type="ECO:0000313" key="3">
    <source>
        <dbReference type="EMBL" id="GEQ87460.1"/>
    </source>
</evidence>
<dbReference type="AlphaFoldDB" id="A0A5J4FYV0"/>
<keyword evidence="2" id="KW-0472">Membrane</keyword>
<proteinExistence type="predicted"/>
<dbReference type="Proteomes" id="UP000326994">
    <property type="component" value="Unassembled WGS sequence"/>
</dbReference>
<dbReference type="EMBL" id="BKCF01000026">
    <property type="protein sequence ID" value="GEQ87460.1"/>
    <property type="molecule type" value="Genomic_DNA"/>
</dbReference>
<feature type="transmembrane region" description="Helical" evidence="2">
    <location>
        <begin position="184"/>
        <end position="209"/>
    </location>
</feature>
<keyword evidence="4" id="KW-1185">Reference proteome</keyword>
<evidence type="ECO:0000256" key="2">
    <source>
        <dbReference type="SAM" id="Phobius"/>
    </source>
</evidence>
<sequence length="321" mass="36549">MFNLHATSHIQDRWQTLTKKNNLGIKENYERIKEAISLLKYSREYLSNDEKPYLFGNLDDLRKGVELLSEIDFLESYVDELKKDSGIFDTHKNSEKFVSSQENIIVRNVEYLRAGLTFLLDYFDKTTKNEKNLDAITIKLPELNSFDDLNKISNELKKAIELPIIDAGIDKSKTEIISADRGSIWLNVALGTIGAVKLIAGIVWAASVIRKKRAEAKIFEEHAKTLELKNDALKDIINAQKIQVKNILNAEAQAIASEHYDHTDPETIKRLELSISTTSDLIDRGVKILPTGNSNDSLKELFPDYDKLNLIQSTIKQIRNE</sequence>